<dbReference type="EMBL" id="MHQL01000004">
    <property type="protein sequence ID" value="OHA03968.1"/>
    <property type="molecule type" value="Genomic_DNA"/>
</dbReference>
<evidence type="ECO:0000313" key="3">
    <source>
        <dbReference type="Proteomes" id="UP000177811"/>
    </source>
</evidence>
<name>A0A1G2KX32_9BACT</name>
<proteinExistence type="predicted"/>
<evidence type="ECO:0000259" key="1">
    <source>
        <dbReference type="Pfam" id="PF01833"/>
    </source>
</evidence>
<dbReference type="Pfam" id="PF05345">
    <property type="entry name" value="He_PIG"/>
    <property type="match status" value="1"/>
</dbReference>
<evidence type="ECO:0000313" key="2">
    <source>
        <dbReference type="EMBL" id="OHA03968.1"/>
    </source>
</evidence>
<dbReference type="InterPro" id="IPR014756">
    <property type="entry name" value="Ig_E-set"/>
</dbReference>
<dbReference type="Gene3D" id="2.60.40.1120">
    <property type="entry name" value="Carboxypeptidase-like, regulatory domain"/>
    <property type="match status" value="1"/>
</dbReference>
<gene>
    <name evidence="2" type="ORF">A3C16_01070</name>
</gene>
<dbReference type="AlphaFoldDB" id="A0A1G2KX32"/>
<dbReference type="InterPro" id="IPR013783">
    <property type="entry name" value="Ig-like_fold"/>
</dbReference>
<dbReference type="SUPFAM" id="SSF81296">
    <property type="entry name" value="E set domains"/>
    <property type="match status" value="1"/>
</dbReference>
<dbReference type="InterPro" id="IPR035986">
    <property type="entry name" value="PKD_dom_sf"/>
</dbReference>
<dbReference type="SUPFAM" id="SSF49478">
    <property type="entry name" value="Cna protein B-type domain"/>
    <property type="match status" value="1"/>
</dbReference>
<accession>A0A1G2KX32</accession>
<sequence>MRKHISFMMGVGLIVGAVFFVVPAYATEMSGATVSTGVAVSVDATQSYAPVFDDDTSDDDIVQLNNLRIQNVDSLVTPAIVSAYHDLGIQCRKFQTEDSVVSIDMPCPLAPSVLYKIRVDADTLLLLRNRKRATIADFAVGDRINVYGFMDRDTRAIDALIMRNIDKPVVQKYIQLNNIEAVSAPGVAVPTSFTVAQKGVSPCLDYGERGTGGAVFPCPLGIEVYEVTQSLSPGAAGGSAHSAKLYPSPRKYRIHVSSETKIMDANRRVLLLKDIEVGDTLNIYGLEREKGSVNALIIRDLSKPVSSAKATLRVVVTADTISCAYPMLIGQEPVTSITAPCGILYDATVEVYNSAGTRVAKGSTQRGVAVFENLLPGTYTVIADSDGYNRGKQSVTLRAHDMQTVTLILNAENDNDISLRAHDSMDGTVGTYFQSSVEASGGTGAYSWKVTRGLLPPGIFLSKPPMPMMPCSVTEGCPELRQNSIWLSGTPTNAGTYAFTLMATDSQGSSGSETFISVIRGYSTTDLPPVIHGVSGPATLKMHEVGMWTVRASDPERGPLSYSVVWGDEAVSVSGASAEPRPARVDFKQSATLTHTYWSVGTYAPVFTVTDATGHAVTAGMTVEVTEGAILYGTLTIEPASFDLKKDVQKQIKAYYRPPMPTCPPGLGCIQVLPAVQEVDARWITSNSEIVDLEYAVSDCPQILLPNAGMCRSRTSVYAIGKNPGSAEIKAVYTLASGKILTAVAKVTVSPDTRHTVSVLAPNGGETWTKGTTQTITWRDTTPYPYPACPAGAQCAPAAPKQYDIKLISEFPPCTGTSGCPAYDRAPYTIAKSVYGFSYIWSVGRVAELYDIAPAGSYTVQVCQAGTDICASSDSYFKIVFGVTPRLNSLSPSSGLMSTKVTLKGSGFGLSSNQINFGNGALSGISSKDGATLVFEVPEYLTPSCSDGRLCAMLAQEVRPGDYKVSVTGDGGTSNALIFTVR</sequence>
<organism evidence="2 3">
    <name type="scientific">Candidatus Sungbacteria bacterium RIFCSPHIGHO2_02_FULL_51_29</name>
    <dbReference type="NCBI Taxonomy" id="1802273"/>
    <lineage>
        <taxon>Bacteria</taxon>
        <taxon>Candidatus Sungiibacteriota</taxon>
    </lineage>
</organism>
<dbReference type="InterPro" id="IPR002909">
    <property type="entry name" value="IPT_dom"/>
</dbReference>
<dbReference type="SUPFAM" id="SSF49299">
    <property type="entry name" value="PKD domain"/>
    <property type="match status" value="1"/>
</dbReference>
<dbReference type="Pfam" id="PF01833">
    <property type="entry name" value="TIG"/>
    <property type="match status" value="1"/>
</dbReference>
<dbReference type="Gene3D" id="2.60.40.10">
    <property type="entry name" value="Immunoglobulins"/>
    <property type="match status" value="3"/>
</dbReference>
<protein>
    <recommendedName>
        <fullName evidence="1">IPT/TIG domain-containing protein</fullName>
    </recommendedName>
</protein>
<feature type="domain" description="IPT/TIG" evidence="1">
    <location>
        <begin position="885"/>
        <end position="979"/>
    </location>
</feature>
<dbReference type="Proteomes" id="UP000177811">
    <property type="component" value="Unassembled WGS sequence"/>
</dbReference>
<comment type="caution">
    <text evidence="2">The sequence shown here is derived from an EMBL/GenBank/DDBJ whole genome shotgun (WGS) entry which is preliminary data.</text>
</comment>
<dbReference type="CDD" id="cd00146">
    <property type="entry name" value="PKD"/>
    <property type="match status" value="1"/>
</dbReference>
<reference evidence="2 3" key="1">
    <citation type="journal article" date="2016" name="Nat. Commun.">
        <title>Thousands of microbial genomes shed light on interconnected biogeochemical processes in an aquifer system.</title>
        <authorList>
            <person name="Anantharaman K."/>
            <person name="Brown C.T."/>
            <person name="Hug L.A."/>
            <person name="Sharon I."/>
            <person name="Castelle C.J."/>
            <person name="Probst A.J."/>
            <person name="Thomas B.C."/>
            <person name="Singh A."/>
            <person name="Wilkins M.J."/>
            <person name="Karaoz U."/>
            <person name="Brodie E.L."/>
            <person name="Williams K.H."/>
            <person name="Hubbard S.S."/>
            <person name="Banfield J.F."/>
        </authorList>
    </citation>
    <scope>NUCLEOTIDE SEQUENCE [LARGE SCALE GENOMIC DNA]</scope>
</reference>